<keyword evidence="10" id="KW-1185">Reference proteome</keyword>
<accession>A0A2R6X425</accession>
<evidence type="ECO:0000259" key="8">
    <source>
        <dbReference type="PROSITE" id="PS50157"/>
    </source>
</evidence>
<evidence type="ECO:0000256" key="5">
    <source>
        <dbReference type="ARBA" id="ARBA00022833"/>
    </source>
</evidence>
<dbReference type="InterPro" id="IPR013087">
    <property type="entry name" value="Znf_C2H2_type"/>
</dbReference>
<evidence type="ECO:0000313" key="10">
    <source>
        <dbReference type="Proteomes" id="UP000244005"/>
    </source>
</evidence>
<sequence length="476" mass="54976">MQGEHAISWPEAVKIRRHETGHLDSFHWRHDVPSGVVVGDEQFLKRGVFWSRPSTHDEEEAEELYGGGRRHRLRPRQVEAEHVNAEEKMEPCGCGDEGYCRAMCGMASSDSLEMDSHNSAHSRCALCRLQFPTRTAPEKHLSSDAGSRNFCPLCELDFPCKQALRVHVCSSILNRSSSRRRPSDAVDELVGVTANLNDLPASLGEIECDCCPSRASSSPEVQLQSQRDQIRCDPCKQVFCSRKSLVDHLKELPRHTLCSRCETDFQSEHEPSDHRRSYHEELGQGYDEEQEEDQDDDVCCYLCIEPFDSVLDKVWHEYDQHLNCSACFRIFASRKAFDAHLSSSKGHNFCFECNMNFPFREQLVQHRRCTEHKVPFNCLPRMSDEGVKKKVYVCNKCHDYEGDDIFMKFASEQELQNHIDTMHNTCLRCDQDFNSQEALTQHILQSERHHFCRECDYDFPSKQAFDMHCRTGLHMD</sequence>
<evidence type="ECO:0000256" key="1">
    <source>
        <dbReference type="ARBA" id="ARBA00004123"/>
    </source>
</evidence>
<organism evidence="9 10">
    <name type="scientific">Marchantia polymorpha</name>
    <name type="common">Common liverwort</name>
    <name type="synonym">Marchantia aquatica</name>
    <dbReference type="NCBI Taxonomy" id="3197"/>
    <lineage>
        <taxon>Eukaryota</taxon>
        <taxon>Viridiplantae</taxon>
        <taxon>Streptophyta</taxon>
        <taxon>Embryophyta</taxon>
        <taxon>Marchantiophyta</taxon>
        <taxon>Marchantiopsida</taxon>
        <taxon>Marchantiidae</taxon>
        <taxon>Marchantiales</taxon>
        <taxon>Marchantiaceae</taxon>
        <taxon>Marchantia</taxon>
    </lineage>
</organism>
<evidence type="ECO:0000256" key="6">
    <source>
        <dbReference type="ARBA" id="ARBA00023242"/>
    </source>
</evidence>
<keyword evidence="4 7" id="KW-0863">Zinc-finger</keyword>
<dbReference type="SUPFAM" id="SSF48695">
    <property type="entry name" value="Multiheme cytochromes"/>
    <property type="match status" value="1"/>
</dbReference>
<keyword evidence="2" id="KW-0479">Metal-binding</keyword>
<keyword evidence="6" id="KW-0539">Nucleus</keyword>
<dbReference type="PROSITE" id="PS00028">
    <property type="entry name" value="ZINC_FINGER_C2H2_1"/>
    <property type="match status" value="3"/>
</dbReference>
<evidence type="ECO:0000256" key="7">
    <source>
        <dbReference type="PROSITE-ProRule" id="PRU00042"/>
    </source>
</evidence>
<dbReference type="PROSITE" id="PS50157">
    <property type="entry name" value="ZINC_FINGER_C2H2_2"/>
    <property type="match status" value="2"/>
</dbReference>
<comment type="subcellular location">
    <subcellularLocation>
        <location evidence="1">Nucleus</location>
    </subcellularLocation>
</comment>
<protein>
    <recommendedName>
        <fullName evidence="8">C2H2-type domain-containing protein</fullName>
    </recommendedName>
</protein>
<dbReference type="Gramene" id="Mp3g11570.1">
    <property type="protein sequence ID" value="Mp3g11570.1.cds1"/>
    <property type="gene ID" value="Mp3g11570"/>
</dbReference>
<dbReference type="EMBL" id="KZ772709">
    <property type="protein sequence ID" value="PTQ40858.1"/>
    <property type="molecule type" value="Genomic_DNA"/>
</dbReference>
<proteinExistence type="predicted"/>
<dbReference type="AlphaFoldDB" id="A0A2R6X425"/>
<dbReference type="Proteomes" id="UP000244005">
    <property type="component" value="Unassembled WGS sequence"/>
</dbReference>
<dbReference type="InterPro" id="IPR036280">
    <property type="entry name" value="Multihaem_cyt_sf"/>
</dbReference>
<name>A0A2R6X425_MARPO</name>
<evidence type="ECO:0000256" key="4">
    <source>
        <dbReference type="ARBA" id="ARBA00022771"/>
    </source>
</evidence>
<keyword evidence="3" id="KW-0677">Repeat</keyword>
<evidence type="ECO:0000313" key="9">
    <source>
        <dbReference type="EMBL" id="PTQ40858.1"/>
    </source>
</evidence>
<dbReference type="PANTHER" id="PTHR24376">
    <property type="entry name" value="ZINC FINGER PROTEIN"/>
    <property type="match status" value="1"/>
</dbReference>
<reference evidence="10" key="1">
    <citation type="journal article" date="2017" name="Cell">
        <title>Insights into land plant evolution garnered from the Marchantia polymorpha genome.</title>
        <authorList>
            <person name="Bowman J.L."/>
            <person name="Kohchi T."/>
            <person name="Yamato K.T."/>
            <person name="Jenkins J."/>
            <person name="Shu S."/>
            <person name="Ishizaki K."/>
            <person name="Yamaoka S."/>
            <person name="Nishihama R."/>
            <person name="Nakamura Y."/>
            <person name="Berger F."/>
            <person name="Adam C."/>
            <person name="Aki S.S."/>
            <person name="Althoff F."/>
            <person name="Araki T."/>
            <person name="Arteaga-Vazquez M.A."/>
            <person name="Balasubrmanian S."/>
            <person name="Barry K."/>
            <person name="Bauer D."/>
            <person name="Boehm C.R."/>
            <person name="Briginshaw L."/>
            <person name="Caballero-Perez J."/>
            <person name="Catarino B."/>
            <person name="Chen F."/>
            <person name="Chiyoda S."/>
            <person name="Chovatia M."/>
            <person name="Davies K.M."/>
            <person name="Delmans M."/>
            <person name="Demura T."/>
            <person name="Dierschke T."/>
            <person name="Dolan L."/>
            <person name="Dorantes-Acosta A.E."/>
            <person name="Eklund D.M."/>
            <person name="Florent S.N."/>
            <person name="Flores-Sandoval E."/>
            <person name="Fujiyama A."/>
            <person name="Fukuzawa H."/>
            <person name="Galik B."/>
            <person name="Grimanelli D."/>
            <person name="Grimwood J."/>
            <person name="Grossniklaus U."/>
            <person name="Hamada T."/>
            <person name="Haseloff J."/>
            <person name="Hetherington A.J."/>
            <person name="Higo A."/>
            <person name="Hirakawa Y."/>
            <person name="Hundley H.N."/>
            <person name="Ikeda Y."/>
            <person name="Inoue K."/>
            <person name="Inoue S.I."/>
            <person name="Ishida S."/>
            <person name="Jia Q."/>
            <person name="Kakita M."/>
            <person name="Kanazawa T."/>
            <person name="Kawai Y."/>
            <person name="Kawashima T."/>
            <person name="Kennedy M."/>
            <person name="Kinose K."/>
            <person name="Kinoshita T."/>
            <person name="Kohara Y."/>
            <person name="Koide E."/>
            <person name="Komatsu K."/>
            <person name="Kopischke S."/>
            <person name="Kubo M."/>
            <person name="Kyozuka J."/>
            <person name="Lagercrantz U."/>
            <person name="Lin S.S."/>
            <person name="Lindquist E."/>
            <person name="Lipzen A.M."/>
            <person name="Lu C.W."/>
            <person name="De Luna E."/>
            <person name="Martienssen R.A."/>
            <person name="Minamino N."/>
            <person name="Mizutani M."/>
            <person name="Mizutani M."/>
            <person name="Mochizuki N."/>
            <person name="Monte I."/>
            <person name="Mosher R."/>
            <person name="Nagasaki H."/>
            <person name="Nakagami H."/>
            <person name="Naramoto S."/>
            <person name="Nishitani K."/>
            <person name="Ohtani M."/>
            <person name="Okamoto T."/>
            <person name="Okumura M."/>
            <person name="Phillips J."/>
            <person name="Pollak B."/>
            <person name="Reinders A."/>
            <person name="Rovekamp M."/>
            <person name="Sano R."/>
            <person name="Sawa S."/>
            <person name="Schmid M.W."/>
            <person name="Shirakawa M."/>
            <person name="Solano R."/>
            <person name="Spunde A."/>
            <person name="Suetsugu N."/>
            <person name="Sugano S."/>
            <person name="Sugiyama A."/>
            <person name="Sun R."/>
            <person name="Suzuki Y."/>
            <person name="Takenaka M."/>
            <person name="Takezawa D."/>
            <person name="Tomogane H."/>
            <person name="Tsuzuki M."/>
            <person name="Ueda T."/>
            <person name="Umeda M."/>
            <person name="Ward J.M."/>
            <person name="Watanabe Y."/>
            <person name="Yazaki K."/>
            <person name="Yokoyama R."/>
            <person name="Yoshitake Y."/>
            <person name="Yotsui I."/>
            <person name="Zachgo S."/>
            <person name="Schmutz J."/>
        </authorList>
    </citation>
    <scope>NUCLEOTIDE SEQUENCE [LARGE SCALE GENOMIC DNA]</scope>
    <source>
        <strain evidence="10">Tak-1</strain>
    </source>
</reference>
<feature type="domain" description="C2H2-type" evidence="8">
    <location>
        <begin position="230"/>
        <end position="256"/>
    </location>
</feature>
<feature type="domain" description="C2H2-type" evidence="8">
    <location>
        <begin position="450"/>
        <end position="476"/>
    </location>
</feature>
<dbReference type="OrthoDB" id="6105938at2759"/>
<dbReference type="SMART" id="SM00355">
    <property type="entry name" value="ZnF_C2H2"/>
    <property type="match status" value="8"/>
</dbReference>
<keyword evidence="5" id="KW-0862">Zinc</keyword>
<evidence type="ECO:0000256" key="2">
    <source>
        <dbReference type="ARBA" id="ARBA00022723"/>
    </source>
</evidence>
<evidence type="ECO:0000256" key="3">
    <source>
        <dbReference type="ARBA" id="ARBA00022737"/>
    </source>
</evidence>
<dbReference type="OMA" id="FRYHEKT"/>
<dbReference type="GO" id="GO:0008270">
    <property type="term" value="F:zinc ion binding"/>
    <property type="evidence" value="ECO:0007669"/>
    <property type="project" value="UniProtKB-KW"/>
</dbReference>
<gene>
    <name evidence="9" type="ORF">MARPO_0037s0040</name>
</gene>
<dbReference type="PANTHER" id="PTHR24376:SF235">
    <property type="entry name" value="C2H2-TYPE DOMAIN-CONTAINING PROTEIN"/>
    <property type="match status" value="1"/>
</dbReference>
<dbReference type="GO" id="GO:0005634">
    <property type="term" value="C:nucleus"/>
    <property type="evidence" value="ECO:0007669"/>
    <property type="project" value="UniProtKB-SubCell"/>
</dbReference>